<dbReference type="GO" id="GO:0007165">
    <property type="term" value="P:signal transduction"/>
    <property type="evidence" value="ECO:0007669"/>
    <property type="project" value="InterPro"/>
</dbReference>
<accession>A0A814JBR3</accession>
<organism evidence="2 3">
    <name type="scientific">Brachionus calyciflorus</name>
    <dbReference type="NCBI Taxonomy" id="104777"/>
    <lineage>
        <taxon>Eukaryota</taxon>
        <taxon>Metazoa</taxon>
        <taxon>Spiralia</taxon>
        <taxon>Gnathifera</taxon>
        <taxon>Rotifera</taxon>
        <taxon>Eurotatoria</taxon>
        <taxon>Monogononta</taxon>
        <taxon>Pseudotrocha</taxon>
        <taxon>Ploima</taxon>
        <taxon>Brachionidae</taxon>
        <taxon>Brachionus</taxon>
    </lineage>
</organism>
<dbReference type="SUPFAM" id="SSF52200">
    <property type="entry name" value="Toll/Interleukin receptor TIR domain"/>
    <property type="match status" value="1"/>
</dbReference>
<feature type="domain" description="TIR" evidence="1">
    <location>
        <begin position="2"/>
        <end position="133"/>
    </location>
</feature>
<gene>
    <name evidence="2" type="ORF">OXX778_LOCUS17987</name>
</gene>
<dbReference type="EMBL" id="CAJNOC010004784">
    <property type="protein sequence ID" value="CAF1033468.1"/>
    <property type="molecule type" value="Genomic_DNA"/>
</dbReference>
<protein>
    <recommendedName>
        <fullName evidence="1">TIR domain-containing protein</fullName>
    </recommendedName>
</protein>
<dbReference type="PANTHER" id="PTHR47508:SF1">
    <property type="entry name" value="NON-SPECIFIC SERINE_THREONINE PROTEIN KINASE"/>
    <property type="match status" value="1"/>
</dbReference>
<proteinExistence type="predicted"/>
<evidence type="ECO:0000313" key="2">
    <source>
        <dbReference type="EMBL" id="CAF1033468.1"/>
    </source>
</evidence>
<comment type="caution">
    <text evidence="2">The sequence shown here is derived from an EMBL/GenBank/DDBJ whole genome shotgun (WGS) entry which is preliminary data.</text>
</comment>
<evidence type="ECO:0000259" key="1">
    <source>
        <dbReference type="PROSITE" id="PS50104"/>
    </source>
</evidence>
<dbReference type="AlphaFoldDB" id="A0A814JBR3"/>
<dbReference type="Gene3D" id="3.40.50.10140">
    <property type="entry name" value="Toll/interleukin-1 receptor homology (TIR) domain"/>
    <property type="match status" value="1"/>
</dbReference>
<dbReference type="PROSITE" id="PS50104">
    <property type="entry name" value="TIR"/>
    <property type="match status" value="1"/>
</dbReference>
<dbReference type="PANTHER" id="PTHR47508">
    <property type="entry name" value="SAM DOMAIN-CONTAINING PROTEIN-RELATED"/>
    <property type="match status" value="1"/>
</dbReference>
<evidence type="ECO:0000313" key="3">
    <source>
        <dbReference type="Proteomes" id="UP000663879"/>
    </source>
</evidence>
<name>A0A814JBR3_9BILA</name>
<sequence>MASYDIFISYNWDIKDQVNRLYRQLTGKYNLKVWMDQYEIGSKRLVDELSTAILNSKLFLCCITKKYTESENCKDEIDYAKNLKKNMIVLMFERLVITDIGGIGFIIGPKVRFNCYKDPQMFENCSGEIFESIIKDIKKNLNINENLETNESIASTSKQNLTVLQTKVNYSFLSFVKSLGAQGH</sequence>
<dbReference type="OrthoDB" id="6078042at2759"/>
<reference evidence="2" key="1">
    <citation type="submission" date="2021-02" db="EMBL/GenBank/DDBJ databases">
        <authorList>
            <person name="Nowell W R."/>
        </authorList>
    </citation>
    <scope>NUCLEOTIDE SEQUENCE</scope>
    <source>
        <strain evidence="2">Ploen Becks lab</strain>
    </source>
</reference>
<dbReference type="Pfam" id="PF13676">
    <property type="entry name" value="TIR_2"/>
    <property type="match status" value="1"/>
</dbReference>
<dbReference type="InterPro" id="IPR000157">
    <property type="entry name" value="TIR_dom"/>
</dbReference>
<dbReference type="InterPro" id="IPR035897">
    <property type="entry name" value="Toll_tir_struct_dom_sf"/>
</dbReference>
<dbReference type="Proteomes" id="UP000663879">
    <property type="component" value="Unassembled WGS sequence"/>
</dbReference>
<keyword evidence="3" id="KW-1185">Reference proteome</keyword>